<keyword evidence="3" id="KW-0408">Iron</keyword>
<evidence type="ECO:0000256" key="4">
    <source>
        <dbReference type="ARBA" id="ARBA00023014"/>
    </source>
</evidence>
<evidence type="ECO:0000256" key="3">
    <source>
        <dbReference type="ARBA" id="ARBA00023004"/>
    </source>
</evidence>
<dbReference type="Pfam" id="PF13237">
    <property type="entry name" value="Fer4_10"/>
    <property type="match status" value="1"/>
</dbReference>
<gene>
    <name evidence="7" type="ORF">KEM10_03335</name>
</gene>
<evidence type="ECO:0000256" key="1">
    <source>
        <dbReference type="ARBA" id="ARBA00022485"/>
    </source>
</evidence>
<protein>
    <submittedName>
        <fullName evidence="7">4Fe-4S binding protein</fullName>
    </submittedName>
</protein>
<keyword evidence="4" id="KW-0411">Iron-sulfur</keyword>
<dbReference type="InterPro" id="IPR007202">
    <property type="entry name" value="4Fe-4S_dom"/>
</dbReference>
<evidence type="ECO:0000256" key="2">
    <source>
        <dbReference type="ARBA" id="ARBA00022723"/>
    </source>
</evidence>
<accession>A0ABS5JR00</accession>
<dbReference type="Gene3D" id="3.40.950.10">
    <property type="entry name" value="Fe-only Hydrogenase (Larger Subunit), Chain L, domain 3"/>
    <property type="match status" value="1"/>
</dbReference>
<dbReference type="InterPro" id="IPR009016">
    <property type="entry name" value="Fe_hydrogenase"/>
</dbReference>
<feature type="domain" description="4Fe-4S ferredoxin-type" evidence="5">
    <location>
        <begin position="4"/>
        <end position="32"/>
    </location>
</feature>
<keyword evidence="2" id="KW-0479">Metal-binding</keyword>
<dbReference type="PROSITE" id="PS51656">
    <property type="entry name" value="4FE4S"/>
    <property type="match status" value="1"/>
</dbReference>
<dbReference type="SUPFAM" id="SSF54862">
    <property type="entry name" value="4Fe-4S ferredoxins"/>
    <property type="match status" value="1"/>
</dbReference>
<dbReference type="PROSITE" id="PS51379">
    <property type="entry name" value="4FE4S_FER_2"/>
    <property type="match status" value="2"/>
</dbReference>
<keyword evidence="8" id="KW-1185">Reference proteome</keyword>
<dbReference type="EMBL" id="JAGUCO010000001">
    <property type="protein sequence ID" value="MBS2097296.1"/>
    <property type="molecule type" value="Genomic_DNA"/>
</dbReference>
<dbReference type="InterPro" id="IPR017900">
    <property type="entry name" value="4Fe4S_Fe_S_CS"/>
</dbReference>
<feature type="domain" description="4Fe-4S ferredoxin-type" evidence="5">
    <location>
        <begin position="33"/>
        <end position="62"/>
    </location>
</feature>
<dbReference type="InterPro" id="IPR004108">
    <property type="entry name" value="Fe_hydrogenase_lsu_C"/>
</dbReference>
<comment type="caution">
    <text evidence="7">The sequence shown here is derived from an EMBL/GenBank/DDBJ whole genome shotgun (WGS) entry which is preliminary data.</text>
</comment>
<dbReference type="RefSeq" id="WP_212213468.1">
    <property type="nucleotide sequence ID" value="NZ_JAGUCO010000001.1"/>
</dbReference>
<dbReference type="Pfam" id="PF02906">
    <property type="entry name" value="Fe_hyd_lg_C"/>
    <property type="match status" value="1"/>
</dbReference>
<dbReference type="InterPro" id="IPR050340">
    <property type="entry name" value="Cytosolic_Fe-S_CAF"/>
</dbReference>
<feature type="domain" description="4Fe-4S" evidence="6">
    <location>
        <begin position="359"/>
        <end position="420"/>
    </location>
</feature>
<dbReference type="Gene3D" id="1.10.15.40">
    <property type="entry name" value="Electron transport complex subunit B, putative Fe-S cluster"/>
    <property type="match status" value="1"/>
</dbReference>
<proteinExistence type="predicted"/>
<keyword evidence="1" id="KW-0004">4Fe-4S</keyword>
<dbReference type="Gene3D" id="3.30.70.20">
    <property type="match status" value="1"/>
</dbReference>
<evidence type="ECO:0000259" key="5">
    <source>
        <dbReference type="PROSITE" id="PS51379"/>
    </source>
</evidence>
<dbReference type="Proteomes" id="UP000708576">
    <property type="component" value="Unassembled WGS sequence"/>
</dbReference>
<evidence type="ECO:0000313" key="8">
    <source>
        <dbReference type="Proteomes" id="UP000708576"/>
    </source>
</evidence>
<dbReference type="PROSITE" id="PS00198">
    <property type="entry name" value="4FE4S_FER_1"/>
    <property type="match status" value="1"/>
</dbReference>
<evidence type="ECO:0000313" key="7">
    <source>
        <dbReference type="EMBL" id="MBS2097296.1"/>
    </source>
</evidence>
<dbReference type="PANTHER" id="PTHR11615">
    <property type="entry name" value="NITRATE, FORMATE, IRON DEHYDROGENASE"/>
    <property type="match status" value="1"/>
</dbReference>
<dbReference type="SUPFAM" id="SSF53920">
    <property type="entry name" value="Fe-only hydrogenase"/>
    <property type="match status" value="1"/>
</dbReference>
<evidence type="ECO:0000259" key="6">
    <source>
        <dbReference type="PROSITE" id="PS51656"/>
    </source>
</evidence>
<name>A0ABS5JR00_9BACT</name>
<sequence length="573" mass="63985">MNLQPIYTETNDCKDCYKCIRECPNKAIKVTDNKASIIDSMCVYCGRCVSVCPTQAKKVRDGISRARLLIKNKKEVYVSLAPSYIAEYGTNSEALISAIKKLGFKGVSETALGAQEVSKQVHQFLNIRQGGTYISSACPVVVELIRKHYPQHSLSITPFMSPMLTHAKQLRNLYGNDIGIVFIGPCIGKKSEADSAAQCIDVALTFKELNNWLEKEKISINDQLNCNSETFIPQKAQHGTIYPIDGGMIETINKKESDTKAEYMYFSGLKNIKNLLDNLDSEKNDDLVFLELLACETGCINGPGMSDQKISISKQLSLRNTCKQRSTEDIETVEIQGLNIERDFFNIPSFDKKSFSEKQIKEALHTIGKTEISDELNCSGCGYDSCRDFAKAMLQNHAEPEMCVSYMRHVAHHKATILLQKIPSGVIVLDDAYQVVEMNAGCARILGEDIQLCYDANPGMRGAHIDKIGSFGSLFKTALLTGKEYYEMPIIENGKQLQLSIFNVQKHKLVTGILQSVAQPEFQKDIIEKRTREVINKNMETVQKIALLLGENASYTDSLLNSILETQEKKDAE</sequence>
<dbReference type="Pfam" id="PF04060">
    <property type="entry name" value="FeS"/>
    <property type="match status" value="1"/>
</dbReference>
<organism evidence="7 8">
    <name type="scientific">Carboxylicivirga linearis</name>
    <dbReference type="NCBI Taxonomy" id="1628157"/>
    <lineage>
        <taxon>Bacteria</taxon>
        <taxon>Pseudomonadati</taxon>
        <taxon>Bacteroidota</taxon>
        <taxon>Bacteroidia</taxon>
        <taxon>Marinilabiliales</taxon>
        <taxon>Marinilabiliaceae</taxon>
        <taxon>Carboxylicivirga</taxon>
    </lineage>
</organism>
<dbReference type="InterPro" id="IPR017896">
    <property type="entry name" value="4Fe4S_Fe-S-bd"/>
</dbReference>
<reference evidence="7 8" key="1">
    <citation type="journal article" date="2015" name="Int. J. Syst. Evol. Microbiol.">
        <title>Carboxylicivirga linearis sp. nov., isolated from a sea cucumber culture pond.</title>
        <authorList>
            <person name="Wang F.Q."/>
            <person name="Zhou Y.X."/>
            <person name="Lin X.Z."/>
            <person name="Chen G.J."/>
            <person name="Du Z.J."/>
        </authorList>
    </citation>
    <scope>NUCLEOTIDE SEQUENCE [LARGE SCALE GENOMIC DNA]</scope>
    <source>
        <strain evidence="7 8">FB218</strain>
    </source>
</reference>